<protein>
    <recommendedName>
        <fullName evidence="4">Trichohyalin-plectin-homology domain-containing protein</fullName>
    </recommendedName>
</protein>
<organism evidence="5 6">
    <name type="scientific">Gouania willdenowi</name>
    <name type="common">Blunt-snouted clingfish</name>
    <name type="synonym">Lepadogaster willdenowi</name>
    <dbReference type="NCBI Taxonomy" id="441366"/>
    <lineage>
        <taxon>Eukaryota</taxon>
        <taxon>Metazoa</taxon>
        <taxon>Chordata</taxon>
        <taxon>Craniata</taxon>
        <taxon>Vertebrata</taxon>
        <taxon>Euteleostomi</taxon>
        <taxon>Actinopterygii</taxon>
        <taxon>Neopterygii</taxon>
        <taxon>Teleostei</taxon>
        <taxon>Neoteleostei</taxon>
        <taxon>Acanthomorphata</taxon>
        <taxon>Ovalentaria</taxon>
        <taxon>Blenniimorphae</taxon>
        <taxon>Blenniiformes</taxon>
        <taxon>Gobiesocoidei</taxon>
        <taxon>Gobiesocidae</taxon>
        <taxon>Gobiesocinae</taxon>
        <taxon>Gouania</taxon>
    </lineage>
</organism>
<dbReference type="Pfam" id="PF13868">
    <property type="entry name" value="TPH"/>
    <property type="match status" value="1"/>
</dbReference>
<dbReference type="Proteomes" id="UP000694680">
    <property type="component" value="Chromosome 21"/>
</dbReference>
<evidence type="ECO:0000256" key="1">
    <source>
        <dbReference type="ARBA" id="ARBA00023054"/>
    </source>
</evidence>
<proteinExistence type="predicted"/>
<dbReference type="RefSeq" id="XP_028291836.1">
    <property type="nucleotide sequence ID" value="XM_028436035.1"/>
</dbReference>
<dbReference type="AlphaFoldDB" id="A0A8C5DFN9"/>
<evidence type="ECO:0000256" key="2">
    <source>
        <dbReference type="SAM" id="Coils"/>
    </source>
</evidence>
<dbReference type="Ensembl" id="ENSGWIT00000005511.1">
    <property type="protein sequence ID" value="ENSGWIP00000005149.1"/>
    <property type="gene ID" value="ENSGWIG00000002722.1"/>
</dbReference>
<dbReference type="OrthoDB" id="331765at2759"/>
<keyword evidence="1 2" id="KW-0175">Coiled coil</keyword>
<feature type="coiled-coil region" evidence="2">
    <location>
        <begin position="180"/>
        <end position="315"/>
    </location>
</feature>
<feature type="region of interest" description="Disordered" evidence="3">
    <location>
        <begin position="370"/>
        <end position="396"/>
    </location>
</feature>
<evidence type="ECO:0000313" key="6">
    <source>
        <dbReference type="Proteomes" id="UP000694680"/>
    </source>
</evidence>
<evidence type="ECO:0000256" key="3">
    <source>
        <dbReference type="SAM" id="MobiDB-lite"/>
    </source>
</evidence>
<reference evidence="5" key="3">
    <citation type="submission" date="2025-09" db="UniProtKB">
        <authorList>
            <consortium name="Ensembl"/>
        </authorList>
    </citation>
    <scope>IDENTIFICATION</scope>
</reference>
<accession>A0A8C5DFN9</accession>
<dbReference type="InterPro" id="IPR039986">
    <property type="entry name" value="CFAP210"/>
</dbReference>
<dbReference type="GO" id="GO:0005879">
    <property type="term" value="C:axonemal microtubule"/>
    <property type="evidence" value="ECO:0007669"/>
    <property type="project" value="TreeGrafter"/>
</dbReference>
<gene>
    <name evidence="5" type="primary">cfap210</name>
</gene>
<name>A0A8C5DFN9_GOUWI</name>
<dbReference type="PANTHER" id="PTHR28663:SF1">
    <property type="entry name" value="CILIA- AND FLAGELLA- ASSOCIATED PROTEIN 210"/>
    <property type="match status" value="1"/>
</dbReference>
<keyword evidence="6" id="KW-1185">Reference proteome</keyword>
<reference evidence="5" key="1">
    <citation type="submission" date="2020-06" db="EMBL/GenBank/DDBJ databases">
        <authorList>
            <consortium name="Wellcome Sanger Institute Data Sharing"/>
        </authorList>
    </citation>
    <scope>NUCLEOTIDE SEQUENCE [LARGE SCALE GENOMIC DNA]</scope>
</reference>
<dbReference type="PANTHER" id="PTHR28663">
    <property type="entry name" value="COILED-COIL DOMAIN-CONTAINING PROTEIN 173"/>
    <property type="match status" value="1"/>
</dbReference>
<reference evidence="5" key="2">
    <citation type="submission" date="2025-08" db="UniProtKB">
        <authorList>
            <consortium name="Ensembl"/>
        </authorList>
    </citation>
    <scope>IDENTIFICATION</scope>
</reference>
<feature type="domain" description="Trichohyalin-plectin-homology" evidence="4">
    <location>
        <begin position="130"/>
        <end position="474"/>
    </location>
</feature>
<feature type="coiled-coil region" evidence="2">
    <location>
        <begin position="39"/>
        <end position="111"/>
    </location>
</feature>
<dbReference type="CTD" id="129881"/>
<dbReference type="InterPro" id="IPR043597">
    <property type="entry name" value="TPH_dom"/>
</dbReference>
<evidence type="ECO:0000313" key="5">
    <source>
        <dbReference type="Ensembl" id="ENSGWIP00000005149.1"/>
    </source>
</evidence>
<dbReference type="GeneID" id="114455031"/>
<evidence type="ECO:0000259" key="4">
    <source>
        <dbReference type="Pfam" id="PF13868"/>
    </source>
</evidence>
<sequence length="544" mass="64249">METEVQYGRRKGCSKNVKETLEMEPVDLRQTTVLGRAEWQRIQDEVSQVDRERERLKEAAEQREVLHLRSKEVIKLWPNTIAAQRQKKLEAKKIREQIEEERRKKIDVEEAIYQEQKRKEAIEKAETQLYYQTDRVKGLHSALLLTEVLKEREAQLELKHRLKSASKDVDKVFLDVAKTKEEETLRKEQESEKKKKLEMEAVAEDLKNQKNEIKKAKEQIKQQSKKEGEEIQRLRDLFLLEQRMEAERKLNQKRNLMQAHLEHITNRNSLRATEEQKEEAEEEQRKLYLSAKQKMMKLRREQEKALQQEAQMQRDTIVNKLTATRQEQAMDEEQRIEKAVTKQDTKHILIQLQEEEKKNTMLKSIAVHRETMKQEKEQRDKMSKQRTEDELQAKKEADRIFTEKQALKASKIKQEERKLQDFNAAQMAEKCTKQQQLKNEEVKFELKNAELMVQEEEKFQQYSRHMLDAASQAQRNVIPLCKAAREGIGGGFGPVFGGVRPSYIVHDQSGAQMPKYITGTTESIKKLHEAGDIHDAKRRLGFTW</sequence>